<keyword evidence="1" id="KW-0129">CBS domain</keyword>
<keyword evidence="3" id="KW-0808">Transferase</keyword>
<dbReference type="CDD" id="cd06426">
    <property type="entry name" value="NTP_transferase_like_2"/>
    <property type="match status" value="1"/>
</dbReference>
<organism evidence="3 4">
    <name type="scientific">Roseimaritima multifibrata</name>
    <dbReference type="NCBI Taxonomy" id="1930274"/>
    <lineage>
        <taxon>Bacteria</taxon>
        <taxon>Pseudomonadati</taxon>
        <taxon>Planctomycetota</taxon>
        <taxon>Planctomycetia</taxon>
        <taxon>Pirellulales</taxon>
        <taxon>Pirellulaceae</taxon>
        <taxon>Roseimaritima</taxon>
    </lineage>
</organism>
<accession>A0A517MLQ7</accession>
<sequence>MLTIKSLIIHSSATIRDAMACIELSAKGVALLVDDEGRFLTTVTDGDLRRAILSGHRLETPIMEFRPPTQKSVTAPVGTSRSQQIKIMMDAGIRHLPLLDSTSAPVELAMSDELLTESEPVQAVIMAGGFGKRLRPLTDNVPKPMLSVGGKPLMERTIESLQQAGIRRINVTTHYMPEKITGYFGNGNQLGVELSYVSEDMPLGTAGALRLVNEVDDPILVMNGDILTNIDYRSMLDFHRENSADLTVAVRQYDYQVPYGVIEAEDSVVKSLREKPKYQSLVNAGIYLLEPTVRRHIPLDTRYDMTDLIDTLLSEDLKVVCFPVMEYWLDIGQPEDFAKAQEDVYKPRWAA</sequence>
<dbReference type="InterPro" id="IPR050486">
    <property type="entry name" value="Mannose-1P_guanyltransferase"/>
</dbReference>
<reference evidence="3 4" key="1">
    <citation type="submission" date="2019-02" db="EMBL/GenBank/DDBJ databases">
        <title>Deep-cultivation of Planctomycetes and their phenomic and genomic characterization uncovers novel biology.</title>
        <authorList>
            <person name="Wiegand S."/>
            <person name="Jogler M."/>
            <person name="Boedeker C."/>
            <person name="Pinto D."/>
            <person name="Vollmers J."/>
            <person name="Rivas-Marin E."/>
            <person name="Kohn T."/>
            <person name="Peeters S.H."/>
            <person name="Heuer A."/>
            <person name="Rast P."/>
            <person name="Oberbeckmann S."/>
            <person name="Bunk B."/>
            <person name="Jeske O."/>
            <person name="Meyerdierks A."/>
            <person name="Storesund J.E."/>
            <person name="Kallscheuer N."/>
            <person name="Luecker S."/>
            <person name="Lage O.M."/>
            <person name="Pohl T."/>
            <person name="Merkel B.J."/>
            <person name="Hornburger P."/>
            <person name="Mueller R.-W."/>
            <person name="Bruemmer F."/>
            <person name="Labrenz M."/>
            <person name="Spormann A.M."/>
            <person name="Op den Camp H."/>
            <person name="Overmann J."/>
            <person name="Amann R."/>
            <person name="Jetten M.S.M."/>
            <person name="Mascher T."/>
            <person name="Medema M.H."/>
            <person name="Devos D.P."/>
            <person name="Kaster A.-K."/>
            <person name="Ovreas L."/>
            <person name="Rohde M."/>
            <person name="Galperin M.Y."/>
            <person name="Jogler C."/>
        </authorList>
    </citation>
    <scope>NUCLEOTIDE SEQUENCE [LARGE SCALE GENOMIC DNA]</scope>
    <source>
        <strain evidence="3 4">FF011L</strain>
    </source>
</reference>
<name>A0A517MLQ7_9BACT</name>
<dbReference type="Gene3D" id="3.90.550.10">
    <property type="entry name" value="Spore Coat Polysaccharide Biosynthesis Protein SpsA, Chain A"/>
    <property type="match status" value="1"/>
</dbReference>
<dbReference type="GO" id="GO:0016779">
    <property type="term" value="F:nucleotidyltransferase activity"/>
    <property type="evidence" value="ECO:0007669"/>
    <property type="project" value="UniProtKB-KW"/>
</dbReference>
<feature type="domain" description="CBS" evidence="2">
    <location>
        <begin position="1"/>
        <end position="58"/>
    </location>
</feature>
<dbReference type="EC" id="2.7.7.71" evidence="3"/>
<dbReference type="SUPFAM" id="SSF53448">
    <property type="entry name" value="Nucleotide-diphospho-sugar transferases"/>
    <property type="match status" value="1"/>
</dbReference>
<evidence type="ECO:0000313" key="4">
    <source>
        <dbReference type="Proteomes" id="UP000320672"/>
    </source>
</evidence>
<gene>
    <name evidence="3" type="primary">hddC</name>
    <name evidence="3" type="ORF">FF011L_46250</name>
</gene>
<dbReference type="PROSITE" id="PS51371">
    <property type="entry name" value="CBS"/>
    <property type="match status" value="1"/>
</dbReference>
<proteinExistence type="predicted"/>
<keyword evidence="4" id="KW-1185">Reference proteome</keyword>
<dbReference type="Gene3D" id="3.10.580.10">
    <property type="entry name" value="CBS-domain"/>
    <property type="match status" value="1"/>
</dbReference>
<evidence type="ECO:0000259" key="2">
    <source>
        <dbReference type="PROSITE" id="PS51371"/>
    </source>
</evidence>
<evidence type="ECO:0000313" key="3">
    <source>
        <dbReference type="EMBL" id="QDS95824.1"/>
    </source>
</evidence>
<evidence type="ECO:0000256" key="1">
    <source>
        <dbReference type="PROSITE-ProRule" id="PRU00703"/>
    </source>
</evidence>
<dbReference type="OrthoDB" id="9801899at2"/>
<dbReference type="InterPro" id="IPR046342">
    <property type="entry name" value="CBS_dom_sf"/>
</dbReference>
<protein>
    <submittedName>
        <fullName evidence="3">D-glycero-alpha-D-manno-heptose 1-phosphate guanylyltransferase</fullName>
        <ecNumber evidence="3">2.7.7.71</ecNumber>
    </submittedName>
</protein>
<dbReference type="EMBL" id="CP036262">
    <property type="protein sequence ID" value="QDS95824.1"/>
    <property type="molecule type" value="Genomic_DNA"/>
</dbReference>
<dbReference type="InterPro" id="IPR000644">
    <property type="entry name" value="CBS_dom"/>
</dbReference>
<keyword evidence="3" id="KW-0548">Nucleotidyltransferase</keyword>
<dbReference type="RefSeq" id="WP_145354053.1">
    <property type="nucleotide sequence ID" value="NZ_CP036262.1"/>
</dbReference>
<dbReference type="PANTHER" id="PTHR22572">
    <property type="entry name" value="SUGAR-1-PHOSPHATE GUANYL TRANSFERASE"/>
    <property type="match status" value="1"/>
</dbReference>
<dbReference type="SUPFAM" id="SSF54631">
    <property type="entry name" value="CBS-domain pair"/>
    <property type="match status" value="1"/>
</dbReference>
<dbReference type="Pfam" id="PF00483">
    <property type="entry name" value="NTP_transferase"/>
    <property type="match status" value="1"/>
</dbReference>
<dbReference type="InterPro" id="IPR029044">
    <property type="entry name" value="Nucleotide-diphossugar_trans"/>
</dbReference>
<dbReference type="Proteomes" id="UP000320672">
    <property type="component" value="Chromosome"/>
</dbReference>
<dbReference type="KEGG" id="rml:FF011L_46250"/>
<dbReference type="InterPro" id="IPR005835">
    <property type="entry name" value="NTP_transferase_dom"/>
</dbReference>
<dbReference type="AlphaFoldDB" id="A0A517MLQ7"/>